<gene>
    <name evidence="4" type="ORF">OMAG_000160</name>
</gene>
<name>A0A0F0CWM3_9BACT</name>
<dbReference type="InterPro" id="IPR004365">
    <property type="entry name" value="NA-bd_OB_tRNA"/>
</dbReference>
<dbReference type="CDD" id="cd00077">
    <property type="entry name" value="HDc"/>
    <property type="match status" value="1"/>
</dbReference>
<dbReference type="GO" id="GO:0016787">
    <property type="term" value="F:hydrolase activity"/>
    <property type="evidence" value="ECO:0007669"/>
    <property type="project" value="UniProtKB-KW"/>
</dbReference>
<dbReference type="PANTHER" id="PTHR37294:SF1">
    <property type="entry name" value="3'-5' EXORIBONUCLEASE YHAM"/>
    <property type="match status" value="1"/>
</dbReference>
<dbReference type="SMART" id="SM00471">
    <property type="entry name" value="HDc"/>
    <property type="match status" value="1"/>
</dbReference>
<dbReference type="EMBL" id="JYNY01000032">
    <property type="protein sequence ID" value="KJJ85976.1"/>
    <property type="molecule type" value="Genomic_DNA"/>
</dbReference>
<proteinExistence type="predicted"/>
<evidence type="ECO:0000256" key="1">
    <source>
        <dbReference type="ARBA" id="ARBA00022801"/>
    </source>
</evidence>
<dbReference type="Gene3D" id="2.40.50.140">
    <property type="entry name" value="Nucleic acid-binding proteins"/>
    <property type="match status" value="1"/>
</dbReference>
<dbReference type="AlphaFoldDB" id="A0A0F0CWM3"/>
<feature type="region of interest" description="Disordered" evidence="2">
    <location>
        <begin position="341"/>
        <end position="360"/>
    </location>
</feature>
<dbReference type="InterPro" id="IPR006674">
    <property type="entry name" value="HD_domain"/>
</dbReference>
<dbReference type="Pfam" id="PF01336">
    <property type="entry name" value="tRNA_anti-codon"/>
    <property type="match status" value="1"/>
</dbReference>
<keyword evidence="1 4" id="KW-0378">Hydrolase</keyword>
<dbReference type="SUPFAM" id="SSF50249">
    <property type="entry name" value="Nucleic acid-binding proteins"/>
    <property type="match status" value="1"/>
</dbReference>
<dbReference type="GO" id="GO:0031125">
    <property type="term" value="P:rRNA 3'-end processing"/>
    <property type="evidence" value="ECO:0007669"/>
    <property type="project" value="TreeGrafter"/>
</dbReference>
<comment type="caution">
    <text evidence="4">The sequence shown here is derived from an EMBL/GenBank/DDBJ whole genome shotgun (WGS) entry which is preliminary data.</text>
</comment>
<dbReference type="NCBIfam" id="TIGR00277">
    <property type="entry name" value="HDIG"/>
    <property type="match status" value="1"/>
</dbReference>
<accession>A0A0F0CWM3</accession>
<dbReference type="GO" id="GO:0003676">
    <property type="term" value="F:nucleic acid binding"/>
    <property type="evidence" value="ECO:0007669"/>
    <property type="project" value="InterPro"/>
</dbReference>
<dbReference type="InterPro" id="IPR012340">
    <property type="entry name" value="NA-bd_OB-fold"/>
</dbReference>
<dbReference type="PANTHER" id="PTHR37294">
    <property type="entry name" value="3'-5' EXORIBONUCLEASE YHAM"/>
    <property type="match status" value="1"/>
</dbReference>
<dbReference type="SUPFAM" id="SSF109604">
    <property type="entry name" value="HD-domain/PDEase-like"/>
    <property type="match status" value="1"/>
</dbReference>
<evidence type="ECO:0000313" key="5">
    <source>
        <dbReference type="Proteomes" id="UP000033428"/>
    </source>
</evidence>
<keyword evidence="5" id="KW-1185">Reference proteome</keyword>
<evidence type="ECO:0000313" key="4">
    <source>
        <dbReference type="EMBL" id="KJJ85976.1"/>
    </source>
</evidence>
<dbReference type="InterPro" id="IPR050798">
    <property type="entry name" value="YhaM_exoribonuc/phosphodiest"/>
</dbReference>
<dbReference type="Gene3D" id="1.10.3210.10">
    <property type="entry name" value="Hypothetical protein af1432"/>
    <property type="match status" value="1"/>
</dbReference>
<dbReference type="InterPro" id="IPR003607">
    <property type="entry name" value="HD/PDEase_dom"/>
</dbReference>
<dbReference type="CDD" id="cd04492">
    <property type="entry name" value="YhaM_OBF_like"/>
    <property type="match status" value="1"/>
</dbReference>
<feature type="compositionally biased region" description="Basic and acidic residues" evidence="2">
    <location>
        <begin position="341"/>
        <end position="354"/>
    </location>
</feature>
<organism evidence="4 5">
    <name type="scientific">Candidatus Omnitrophus magneticus</name>
    <dbReference type="NCBI Taxonomy" id="1609969"/>
    <lineage>
        <taxon>Bacteria</taxon>
        <taxon>Pseudomonadati</taxon>
        <taxon>Candidatus Omnitrophota</taxon>
        <taxon>Candidatus Omnitrophus</taxon>
    </lineage>
</organism>
<dbReference type="Proteomes" id="UP000033428">
    <property type="component" value="Unassembled WGS sequence"/>
</dbReference>
<sequence>MKKFISDLQVNTSIDSYFVLVKKNLKLTKYDKPYLELTLADKTGRIEGRLWEDAIKFNEKAETGDIVLVKAVVDKYRDDKQLKVDYFEKADERAYSYEDMVRTVENRESILSDIATRLALIKNKWINELAREFLDDKILMKKFIDGIGAKMWHNAYIGGLVEHTHEVMRIADAICDIYPEADRDIVIFGAFTHDIGKVDELDPKGMEYTTEGSLLGHISIGHNILRDKMKEIKNFPRELEIRLEHVILSHHGEYEQQAPVLPKTLEATIVYHTDELVSQTNAVREIKLLEGADGKVWSNYVSIKNRKYYLKDGSGEEWACSGSEKASTALDNEIIKPALKAKESVKPSREKTKMDLFSGE</sequence>
<dbReference type="InterPro" id="IPR006675">
    <property type="entry name" value="HDIG_dom"/>
</dbReference>
<protein>
    <submittedName>
        <fullName evidence="4">Metal dependent phosphohydrolase</fullName>
    </submittedName>
</protein>
<feature type="domain" description="HD/PDEase" evidence="3">
    <location>
        <begin position="156"/>
        <end position="288"/>
    </location>
</feature>
<reference evidence="4 5" key="1">
    <citation type="submission" date="2015-02" db="EMBL/GenBank/DDBJ databases">
        <title>Single-cell genomics of uncultivated deep-branching MTB reveals a conserved set of magnetosome genes.</title>
        <authorList>
            <person name="Kolinko S."/>
            <person name="Richter M."/>
            <person name="Glockner F.O."/>
            <person name="Brachmann A."/>
            <person name="Schuler D."/>
        </authorList>
    </citation>
    <scope>NUCLEOTIDE SEQUENCE [LARGE SCALE GENOMIC DNA]</scope>
    <source>
        <strain evidence="4">SKK-01</strain>
    </source>
</reference>
<evidence type="ECO:0000259" key="3">
    <source>
        <dbReference type="SMART" id="SM00471"/>
    </source>
</evidence>
<dbReference type="Pfam" id="PF01966">
    <property type="entry name" value="HD"/>
    <property type="match status" value="1"/>
</dbReference>
<evidence type="ECO:0000256" key="2">
    <source>
        <dbReference type="SAM" id="MobiDB-lite"/>
    </source>
</evidence>